<dbReference type="Gramene" id="Pp3c14_2960V3.3">
    <property type="protein sequence ID" value="Pp3c14_2960V3.3"/>
    <property type="gene ID" value="Pp3c14_2960"/>
</dbReference>
<feature type="transmembrane region" description="Helical" evidence="7">
    <location>
        <begin position="267"/>
        <end position="289"/>
    </location>
</feature>
<feature type="transmembrane region" description="Helical" evidence="7">
    <location>
        <begin position="172"/>
        <end position="194"/>
    </location>
</feature>
<dbReference type="OMA" id="PLAMNIN"/>
<dbReference type="PANTHER" id="PTHR10361">
    <property type="entry name" value="SODIUM-BILE ACID COTRANSPORTER"/>
    <property type="match status" value="1"/>
</dbReference>
<dbReference type="Pfam" id="PF01758">
    <property type="entry name" value="SBF"/>
    <property type="match status" value="1"/>
</dbReference>
<evidence type="ECO:0000256" key="7">
    <source>
        <dbReference type="SAM" id="Phobius"/>
    </source>
</evidence>
<reference evidence="8 10" key="2">
    <citation type="journal article" date="2018" name="Plant J.">
        <title>The Physcomitrella patens chromosome-scale assembly reveals moss genome structure and evolution.</title>
        <authorList>
            <person name="Lang D."/>
            <person name="Ullrich K.K."/>
            <person name="Murat F."/>
            <person name="Fuchs J."/>
            <person name="Jenkins J."/>
            <person name="Haas F.B."/>
            <person name="Piednoel M."/>
            <person name="Gundlach H."/>
            <person name="Van Bel M."/>
            <person name="Meyberg R."/>
            <person name="Vives C."/>
            <person name="Morata J."/>
            <person name="Symeonidi A."/>
            <person name="Hiss M."/>
            <person name="Muchero W."/>
            <person name="Kamisugi Y."/>
            <person name="Saleh O."/>
            <person name="Blanc G."/>
            <person name="Decker E.L."/>
            <person name="van Gessel N."/>
            <person name="Grimwood J."/>
            <person name="Hayes R.D."/>
            <person name="Graham S.W."/>
            <person name="Gunter L.E."/>
            <person name="McDaniel S.F."/>
            <person name="Hoernstein S.N.W."/>
            <person name="Larsson A."/>
            <person name="Li F.W."/>
            <person name="Perroud P.F."/>
            <person name="Phillips J."/>
            <person name="Ranjan P."/>
            <person name="Rokshar D.S."/>
            <person name="Rothfels C.J."/>
            <person name="Schneider L."/>
            <person name="Shu S."/>
            <person name="Stevenson D.W."/>
            <person name="Thummler F."/>
            <person name="Tillich M."/>
            <person name="Villarreal Aguilar J.C."/>
            <person name="Widiez T."/>
            <person name="Wong G.K."/>
            <person name="Wymore A."/>
            <person name="Zhang Y."/>
            <person name="Zimmer A.D."/>
            <person name="Quatrano R.S."/>
            <person name="Mayer K.F.X."/>
            <person name="Goodstein D."/>
            <person name="Casacuberta J.M."/>
            <person name="Vandepoele K."/>
            <person name="Reski R."/>
            <person name="Cuming A.C."/>
            <person name="Tuskan G.A."/>
            <person name="Maumus F."/>
            <person name="Salse J."/>
            <person name="Schmutz J."/>
            <person name="Rensing S.A."/>
        </authorList>
    </citation>
    <scope>NUCLEOTIDE SEQUENCE [LARGE SCALE GENOMIC DNA]</scope>
    <source>
        <strain evidence="9 10">cv. Gransden 2004</strain>
    </source>
</reference>
<reference evidence="8 10" key="1">
    <citation type="journal article" date="2008" name="Science">
        <title>The Physcomitrella genome reveals evolutionary insights into the conquest of land by plants.</title>
        <authorList>
            <person name="Rensing S."/>
            <person name="Lang D."/>
            <person name="Zimmer A."/>
            <person name="Terry A."/>
            <person name="Salamov A."/>
            <person name="Shapiro H."/>
            <person name="Nishiyama T."/>
            <person name="Perroud P.-F."/>
            <person name="Lindquist E."/>
            <person name="Kamisugi Y."/>
            <person name="Tanahashi T."/>
            <person name="Sakakibara K."/>
            <person name="Fujita T."/>
            <person name="Oishi K."/>
            <person name="Shin-I T."/>
            <person name="Kuroki Y."/>
            <person name="Toyoda A."/>
            <person name="Suzuki Y."/>
            <person name="Hashimoto A."/>
            <person name="Yamaguchi K."/>
            <person name="Sugano A."/>
            <person name="Kohara Y."/>
            <person name="Fujiyama A."/>
            <person name="Anterola A."/>
            <person name="Aoki S."/>
            <person name="Ashton N."/>
            <person name="Barbazuk W.B."/>
            <person name="Barker E."/>
            <person name="Bennetzen J."/>
            <person name="Bezanilla M."/>
            <person name="Blankenship R."/>
            <person name="Cho S.H."/>
            <person name="Dutcher S."/>
            <person name="Estelle M."/>
            <person name="Fawcett J.A."/>
            <person name="Gundlach H."/>
            <person name="Hanada K."/>
            <person name="Heyl A."/>
            <person name="Hicks K.A."/>
            <person name="Hugh J."/>
            <person name="Lohr M."/>
            <person name="Mayer K."/>
            <person name="Melkozernov A."/>
            <person name="Murata T."/>
            <person name="Nelson D."/>
            <person name="Pils B."/>
            <person name="Prigge M."/>
            <person name="Reiss B."/>
            <person name="Renner T."/>
            <person name="Rombauts S."/>
            <person name="Rushton P."/>
            <person name="Sanderfoot A."/>
            <person name="Schween G."/>
            <person name="Shiu S.-H."/>
            <person name="Stueber K."/>
            <person name="Theodoulou F.L."/>
            <person name="Tu H."/>
            <person name="Van de Peer Y."/>
            <person name="Verrier P.J."/>
            <person name="Waters E."/>
            <person name="Wood A."/>
            <person name="Yang L."/>
            <person name="Cove D."/>
            <person name="Cuming A."/>
            <person name="Hasebe M."/>
            <person name="Lucas S."/>
            <person name="Mishler D.B."/>
            <person name="Reski R."/>
            <person name="Grigoriev I."/>
            <person name="Quatrano R.S."/>
            <person name="Boore J.L."/>
        </authorList>
    </citation>
    <scope>NUCLEOTIDE SEQUENCE [LARGE SCALE GENOMIC DNA]</scope>
    <source>
        <strain evidence="9 10">cv. Gransden 2004</strain>
    </source>
</reference>
<feature type="transmembrane region" description="Helical" evidence="7">
    <location>
        <begin position="395"/>
        <end position="417"/>
    </location>
</feature>
<dbReference type="InterPro" id="IPR038770">
    <property type="entry name" value="Na+/solute_symporter_sf"/>
</dbReference>
<keyword evidence="4 7" id="KW-0812">Transmembrane</keyword>
<feature type="transmembrane region" description="Helical" evidence="7">
    <location>
        <begin position="301"/>
        <end position="323"/>
    </location>
</feature>
<dbReference type="RefSeq" id="XP_024394508.1">
    <property type="nucleotide sequence ID" value="XM_024538740.2"/>
</dbReference>
<dbReference type="EnsemblPlants" id="Pp3c14_2960V3.1">
    <property type="protein sequence ID" value="Pp3c14_2960V3.1"/>
    <property type="gene ID" value="Pp3c14_2960"/>
</dbReference>
<evidence type="ECO:0000256" key="5">
    <source>
        <dbReference type="ARBA" id="ARBA00022989"/>
    </source>
</evidence>
<name>A0A2K1JG60_PHYPA</name>
<dbReference type="AlphaFoldDB" id="A0A2K1JG60"/>
<evidence type="ECO:0000313" key="10">
    <source>
        <dbReference type="Proteomes" id="UP000006727"/>
    </source>
</evidence>
<dbReference type="EnsemblPlants" id="Pp3c14_2960V3.3">
    <property type="protein sequence ID" value="Pp3c14_2960V3.3"/>
    <property type="gene ID" value="Pp3c14_2960"/>
</dbReference>
<reference evidence="9" key="3">
    <citation type="submission" date="2020-12" db="UniProtKB">
        <authorList>
            <consortium name="EnsemblPlants"/>
        </authorList>
    </citation>
    <scope>IDENTIFICATION</scope>
</reference>
<evidence type="ECO:0000256" key="1">
    <source>
        <dbReference type="ARBA" id="ARBA00004119"/>
    </source>
</evidence>
<dbReference type="PANTHER" id="PTHR10361:SF30">
    <property type="entry name" value="SODIUM_METABOLITE COTRANSPORTER BASS6, CHLOROPLASTIC-RELATED"/>
    <property type="match status" value="1"/>
</dbReference>
<dbReference type="RefSeq" id="XP_024394513.1">
    <property type="nucleotide sequence ID" value="XM_024538745.2"/>
</dbReference>
<comment type="similarity">
    <text evidence="3">Belongs to the bile acid:sodium symporter (BASS) (TC 2.A.28) family.</text>
</comment>
<dbReference type="KEGG" id="ppp:112291396"/>
<dbReference type="Proteomes" id="UP000006727">
    <property type="component" value="Chromosome 14"/>
</dbReference>
<evidence type="ECO:0000256" key="3">
    <source>
        <dbReference type="ARBA" id="ARBA00006528"/>
    </source>
</evidence>
<dbReference type="GeneID" id="112291396"/>
<evidence type="ECO:0000256" key="4">
    <source>
        <dbReference type="ARBA" id="ARBA00022692"/>
    </source>
</evidence>
<dbReference type="EnsemblPlants" id="Pp3c14_2960V3.2">
    <property type="protein sequence ID" value="Pp3c14_2960V3.2"/>
    <property type="gene ID" value="Pp3c14_2960"/>
</dbReference>
<dbReference type="EnsemblPlants" id="Pp3c14_2960V3.4">
    <property type="protein sequence ID" value="Pp3c14_2960V3.4"/>
    <property type="gene ID" value="Pp3c14_2960"/>
</dbReference>
<organism evidence="8">
    <name type="scientific">Physcomitrium patens</name>
    <name type="common">Spreading-leaved earth moss</name>
    <name type="synonym">Physcomitrella patens</name>
    <dbReference type="NCBI Taxonomy" id="3218"/>
    <lineage>
        <taxon>Eukaryota</taxon>
        <taxon>Viridiplantae</taxon>
        <taxon>Streptophyta</taxon>
        <taxon>Embryophyta</taxon>
        <taxon>Bryophyta</taxon>
        <taxon>Bryophytina</taxon>
        <taxon>Bryopsida</taxon>
        <taxon>Funariidae</taxon>
        <taxon>Funariales</taxon>
        <taxon>Funariaceae</taxon>
        <taxon>Physcomitrium</taxon>
    </lineage>
</organism>
<dbReference type="GO" id="GO:0009941">
    <property type="term" value="C:chloroplast envelope"/>
    <property type="evidence" value="ECO:0007669"/>
    <property type="project" value="UniProtKB-SubCell"/>
</dbReference>
<feature type="transmembrane region" description="Helical" evidence="7">
    <location>
        <begin position="330"/>
        <end position="350"/>
    </location>
</feature>
<dbReference type="Gramene" id="Pp3c14_2960V3.2">
    <property type="protein sequence ID" value="Pp3c14_2960V3.2"/>
    <property type="gene ID" value="Pp3c14_2960"/>
</dbReference>
<keyword evidence="10" id="KW-1185">Reference proteome</keyword>
<dbReference type="STRING" id="3218.A0A2K1JG60"/>
<accession>A0A2K1JG60</accession>
<dbReference type="InterPro" id="IPR004710">
    <property type="entry name" value="Bilac:Na_transpt"/>
</dbReference>
<dbReference type="Gramene" id="Pp3c14_2960V3.1">
    <property type="protein sequence ID" value="Pp3c14_2960V3.1"/>
    <property type="gene ID" value="Pp3c14_2960"/>
</dbReference>
<gene>
    <name evidence="9" type="primary">LOC112291396</name>
    <name evidence="8" type="ORF">PHYPA_017923</name>
</gene>
<comment type="subcellular location">
    <subcellularLocation>
        <location evidence="2">Membrane</location>
        <topology evidence="2">Multi-pass membrane protein</topology>
    </subcellularLocation>
    <subcellularLocation>
        <location evidence="1">Plastid</location>
        <location evidence="1">Chloroplast envelope</location>
    </subcellularLocation>
</comment>
<keyword evidence="6 7" id="KW-0472">Membrane</keyword>
<keyword evidence="5 7" id="KW-1133">Transmembrane helix</keyword>
<dbReference type="EMBL" id="ABEU02000014">
    <property type="protein sequence ID" value="PNR40521.1"/>
    <property type="molecule type" value="Genomic_DNA"/>
</dbReference>
<feature type="transmembrane region" description="Helical" evidence="7">
    <location>
        <begin position="237"/>
        <end position="260"/>
    </location>
</feature>
<dbReference type="InterPro" id="IPR002657">
    <property type="entry name" value="BilAc:Na_symport/Acr3"/>
</dbReference>
<dbReference type="GO" id="GO:0016020">
    <property type="term" value="C:membrane"/>
    <property type="evidence" value="ECO:0007669"/>
    <property type="project" value="UniProtKB-SubCell"/>
</dbReference>
<evidence type="ECO:0000313" key="9">
    <source>
        <dbReference type="EnsemblPlants" id="Pp3c14_2960V3.1"/>
    </source>
</evidence>
<proteinExistence type="inferred from homology"/>
<dbReference type="RefSeq" id="XP_073394797.1">
    <property type="nucleotide sequence ID" value="XM_073538696.1"/>
</dbReference>
<feature type="transmembrane region" description="Helical" evidence="7">
    <location>
        <begin position="142"/>
        <end position="160"/>
    </location>
</feature>
<protein>
    <submittedName>
        <fullName evidence="8 9">Uncharacterized protein</fullName>
    </submittedName>
</protein>
<evidence type="ECO:0000256" key="2">
    <source>
        <dbReference type="ARBA" id="ARBA00004141"/>
    </source>
</evidence>
<dbReference type="PaxDb" id="3218-PP1S338_62V6.1"/>
<dbReference type="Gramene" id="Pp3c14_2960V3.4">
    <property type="protein sequence ID" value="Pp3c14_2960V3.4"/>
    <property type="gene ID" value="Pp3c14_2960"/>
</dbReference>
<sequence length="423" mass="45819">MTMQGRSLSLQHEVWPTLRFREASGEWNGTLRRRNSTTIQVHLKEQPCILKQFSWKQIGVSFTPLDYGRTPRGKTKPRGKITCSAGAADNDGKAQEAPMLTGLKKWEDALKHVNVYIPHAVVASTVLALSYPPSFTWFTTKYYAPALGFLMFAVGVNLSIDDFKHAVERPGPVALGLAAQYVLKPLLGVLFATFATRLMQLPEAIGSGLILCACVSGAQLSNYATFLTEPTLAPLSIVMTALSTALAVVVTPLLTLLLLGKRLPIDLVGMITNITEIVVVPIASGLFLNRFLPQVTRLIRPFLPALSLLTTCCCIGSPLAVNINAIRSPFGLGILLPVVSFHTSAFLAGYKITEVLFPKADDLTALARTISFESGMQSSLLGLALANKFFPDPVVGLPSAISVVIMSLMAFGLVIHWNKHKHP</sequence>
<dbReference type="Gene3D" id="1.20.1530.20">
    <property type="match status" value="1"/>
</dbReference>
<feature type="transmembrane region" description="Helical" evidence="7">
    <location>
        <begin position="113"/>
        <end position="130"/>
    </location>
</feature>
<evidence type="ECO:0000313" key="8">
    <source>
        <dbReference type="EMBL" id="PNR40521.1"/>
    </source>
</evidence>
<evidence type="ECO:0000256" key="6">
    <source>
        <dbReference type="ARBA" id="ARBA00023136"/>
    </source>
</evidence>
<dbReference type="FunCoup" id="A0A2K1JG60">
    <property type="interactions" value="169"/>
</dbReference>
<dbReference type="OrthoDB" id="203097at2759"/>